<dbReference type="Proteomes" id="UP000293142">
    <property type="component" value="Unassembled WGS sequence"/>
</dbReference>
<protein>
    <submittedName>
        <fullName evidence="2">LytTR family transcriptional regulator</fullName>
    </submittedName>
</protein>
<dbReference type="AlphaFoldDB" id="A0A4Q9DTQ6"/>
<dbReference type="EMBL" id="SIRE01000009">
    <property type="protein sequence ID" value="TBL78587.1"/>
    <property type="molecule type" value="Genomic_DNA"/>
</dbReference>
<dbReference type="Gene3D" id="2.40.50.1020">
    <property type="entry name" value="LytTr DNA-binding domain"/>
    <property type="match status" value="1"/>
</dbReference>
<dbReference type="SMART" id="SM00850">
    <property type="entry name" value="LytTR"/>
    <property type="match status" value="1"/>
</dbReference>
<dbReference type="InterPro" id="IPR007492">
    <property type="entry name" value="LytTR_DNA-bd_dom"/>
</dbReference>
<reference evidence="2 3" key="1">
    <citation type="submission" date="2019-02" db="EMBL/GenBank/DDBJ databases">
        <title>Paenibacillus sp. nov., isolated from surface-sterilized tissue of Thalictrum simplex L.</title>
        <authorList>
            <person name="Tuo L."/>
        </authorList>
    </citation>
    <scope>NUCLEOTIDE SEQUENCE [LARGE SCALE GENOMIC DNA]</scope>
    <source>
        <strain evidence="2 3">N2SHLJ1</strain>
    </source>
</reference>
<feature type="domain" description="HTH LytTR-type" evidence="1">
    <location>
        <begin position="11"/>
        <end position="115"/>
    </location>
</feature>
<sequence>MNSVISLDVPCYDETVSTNEILFIELAYKNKVPKILVHTKENEFVSKISGSMEAMEILLAKFGFVRVDSGVLVNLNYFGSFEKNFYGGINLCFIDSAKKVSCSRSGYSRAKQILESDG</sequence>
<evidence type="ECO:0000313" key="3">
    <source>
        <dbReference type="Proteomes" id="UP000293142"/>
    </source>
</evidence>
<evidence type="ECO:0000259" key="1">
    <source>
        <dbReference type="SMART" id="SM00850"/>
    </source>
</evidence>
<dbReference type="GO" id="GO:0003677">
    <property type="term" value="F:DNA binding"/>
    <property type="evidence" value="ECO:0007669"/>
    <property type="project" value="InterPro"/>
</dbReference>
<comment type="caution">
    <text evidence="2">The sequence shown here is derived from an EMBL/GenBank/DDBJ whole genome shotgun (WGS) entry which is preliminary data.</text>
</comment>
<dbReference type="Pfam" id="PF04397">
    <property type="entry name" value="LytTR"/>
    <property type="match status" value="1"/>
</dbReference>
<dbReference type="RefSeq" id="WP_131013943.1">
    <property type="nucleotide sequence ID" value="NZ_SIRE01000009.1"/>
</dbReference>
<evidence type="ECO:0000313" key="2">
    <source>
        <dbReference type="EMBL" id="TBL78587.1"/>
    </source>
</evidence>
<proteinExistence type="predicted"/>
<organism evidence="2 3">
    <name type="scientific">Paenibacillus thalictri</name>
    <dbReference type="NCBI Taxonomy" id="2527873"/>
    <lineage>
        <taxon>Bacteria</taxon>
        <taxon>Bacillati</taxon>
        <taxon>Bacillota</taxon>
        <taxon>Bacilli</taxon>
        <taxon>Bacillales</taxon>
        <taxon>Paenibacillaceae</taxon>
        <taxon>Paenibacillus</taxon>
    </lineage>
</organism>
<dbReference type="OrthoDB" id="2679352at2"/>
<accession>A0A4Q9DTQ6</accession>
<keyword evidence="3" id="KW-1185">Reference proteome</keyword>
<gene>
    <name evidence="2" type="ORF">EYB31_13885</name>
</gene>
<name>A0A4Q9DTQ6_9BACL</name>